<dbReference type="InParanoid" id="A0A2T3AC05"/>
<dbReference type="PANTHER" id="PTHR28535">
    <property type="entry name" value="ZINC FINGER GRF-TYPE CONTAINING 1"/>
    <property type="match status" value="1"/>
</dbReference>
<feature type="region of interest" description="Disordered" evidence="2">
    <location>
        <begin position="149"/>
        <end position="211"/>
    </location>
</feature>
<dbReference type="GO" id="GO:0035861">
    <property type="term" value="C:site of double-strand break"/>
    <property type="evidence" value="ECO:0007669"/>
    <property type="project" value="TreeGrafter"/>
</dbReference>
<dbReference type="OrthoDB" id="6513042at2759"/>
<keyword evidence="1" id="KW-0175">Coiled coil</keyword>
<dbReference type="AlphaFoldDB" id="A0A2T3AC05"/>
<reference evidence="4 5" key="1">
    <citation type="journal article" date="2018" name="Mycol. Prog.">
        <title>Coniella lustricola, a new species from submerged detritus.</title>
        <authorList>
            <person name="Raudabaugh D.B."/>
            <person name="Iturriaga T."/>
            <person name="Carver A."/>
            <person name="Mondo S."/>
            <person name="Pangilinan J."/>
            <person name="Lipzen A."/>
            <person name="He G."/>
            <person name="Amirebrahimi M."/>
            <person name="Grigoriev I.V."/>
            <person name="Miller A.N."/>
        </authorList>
    </citation>
    <scope>NUCLEOTIDE SEQUENCE [LARGE SCALE GENOMIC DNA]</scope>
    <source>
        <strain evidence="4 5">B22-T-1</strain>
    </source>
</reference>
<dbReference type="GO" id="GO:0005634">
    <property type="term" value="C:nucleus"/>
    <property type="evidence" value="ECO:0007669"/>
    <property type="project" value="TreeGrafter"/>
</dbReference>
<sequence length="211" mass="24020">MPAQRRSSPAPVTAAVLEFICLFTHDLRRKQKRWQDGRLKFHSFNKRIMVYDERGGFVGDTHWHNDHDFDEGEEIELSRGGVLVQVQELVHRTNQDLTELLEKRAKEKEQRQLQAVARSTGSGTTITRPSARPIQPDHFQLRHRPLHQVIGTPSGHHGRASVPTESPFEQRHSPAQAPDERATKRRKVDNSPPSRTSHARALFGQALTLSA</sequence>
<dbReference type="STRING" id="2025994.A0A2T3AC05"/>
<dbReference type="InterPro" id="IPR052800">
    <property type="entry name" value="DNA_Repair_Helicase_ZGRF1"/>
</dbReference>
<evidence type="ECO:0000313" key="4">
    <source>
        <dbReference type="EMBL" id="PSR90737.1"/>
    </source>
</evidence>
<dbReference type="InterPro" id="IPR018838">
    <property type="entry name" value="ZGRF1-like_N"/>
</dbReference>
<name>A0A2T3AC05_9PEZI</name>
<feature type="domain" description="5'-3' DNA helicase ZGRF1-like N-terminal" evidence="3">
    <location>
        <begin position="16"/>
        <end position="97"/>
    </location>
</feature>
<dbReference type="PANTHER" id="PTHR28535:SF1">
    <property type="entry name" value="PROTEIN ZGRF1"/>
    <property type="match status" value="1"/>
</dbReference>
<proteinExistence type="predicted"/>
<feature type="compositionally biased region" description="Basic and acidic residues" evidence="2">
    <location>
        <begin position="168"/>
        <end position="182"/>
    </location>
</feature>
<feature type="coiled-coil region" evidence="1">
    <location>
        <begin position="83"/>
        <end position="110"/>
    </location>
</feature>
<organism evidence="4 5">
    <name type="scientific">Coniella lustricola</name>
    <dbReference type="NCBI Taxonomy" id="2025994"/>
    <lineage>
        <taxon>Eukaryota</taxon>
        <taxon>Fungi</taxon>
        <taxon>Dikarya</taxon>
        <taxon>Ascomycota</taxon>
        <taxon>Pezizomycotina</taxon>
        <taxon>Sordariomycetes</taxon>
        <taxon>Sordariomycetidae</taxon>
        <taxon>Diaporthales</taxon>
        <taxon>Schizoparmaceae</taxon>
        <taxon>Coniella</taxon>
    </lineage>
</organism>
<gene>
    <name evidence="4" type="ORF">BD289DRAFT_365645</name>
</gene>
<accession>A0A2T3AC05</accession>
<evidence type="ECO:0000313" key="5">
    <source>
        <dbReference type="Proteomes" id="UP000241462"/>
    </source>
</evidence>
<evidence type="ECO:0000256" key="1">
    <source>
        <dbReference type="SAM" id="Coils"/>
    </source>
</evidence>
<keyword evidence="5" id="KW-1185">Reference proteome</keyword>
<dbReference type="GO" id="GO:0006302">
    <property type="term" value="P:double-strand break repair"/>
    <property type="evidence" value="ECO:0007669"/>
    <property type="project" value="TreeGrafter"/>
</dbReference>
<dbReference type="Pfam" id="PF10382">
    <property type="entry name" value="ZGRF1-like_N"/>
    <property type="match status" value="1"/>
</dbReference>
<protein>
    <recommendedName>
        <fullName evidence="3">5'-3' DNA helicase ZGRF1-like N-terminal domain-containing protein</fullName>
    </recommendedName>
</protein>
<evidence type="ECO:0000259" key="3">
    <source>
        <dbReference type="Pfam" id="PF10382"/>
    </source>
</evidence>
<evidence type="ECO:0000256" key="2">
    <source>
        <dbReference type="SAM" id="MobiDB-lite"/>
    </source>
</evidence>
<dbReference type="Proteomes" id="UP000241462">
    <property type="component" value="Unassembled WGS sequence"/>
</dbReference>
<feature type="non-terminal residue" evidence="4">
    <location>
        <position position="211"/>
    </location>
</feature>
<dbReference type="EMBL" id="KZ678416">
    <property type="protein sequence ID" value="PSR90737.1"/>
    <property type="molecule type" value="Genomic_DNA"/>
</dbReference>